<keyword evidence="2" id="KW-0238">DNA-binding</keyword>
<dbReference type="Pfam" id="PF01638">
    <property type="entry name" value="HxlR"/>
    <property type="match status" value="1"/>
</dbReference>
<comment type="caution">
    <text evidence="5">The sequence shown here is derived from an EMBL/GenBank/DDBJ whole genome shotgun (WGS) entry which is preliminary data.</text>
</comment>
<evidence type="ECO:0000256" key="1">
    <source>
        <dbReference type="ARBA" id="ARBA00023015"/>
    </source>
</evidence>
<dbReference type="eggNOG" id="COG1733">
    <property type="taxonomic scope" value="Bacteria"/>
</dbReference>
<proteinExistence type="predicted"/>
<dbReference type="RefSeq" id="WP_010850998.1">
    <property type="nucleotide sequence ID" value="NZ_HF570956.1"/>
</dbReference>
<dbReference type="Proteomes" id="UP000013167">
    <property type="component" value="Unassembled WGS sequence"/>
</dbReference>
<dbReference type="Gene3D" id="1.10.10.10">
    <property type="entry name" value="Winged helix-like DNA-binding domain superfamily/Winged helix DNA-binding domain"/>
    <property type="match status" value="1"/>
</dbReference>
<accession>N0E2R5</accession>
<dbReference type="PROSITE" id="PS51118">
    <property type="entry name" value="HTH_HXLR"/>
    <property type="match status" value="1"/>
</dbReference>
<dbReference type="STRING" id="1193181.BN10_820003"/>
<organism evidence="5 6">
    <name type="scientific">Phycicoccus elongatus Lp2</name>
    <dbReference type="NCBI Taxonomy" id="1193181"/>
    <lineage>
        <taxon>Bacteria</taxon>
        <taxon>Bacillati</taxon>
        <taxon>Actinomycetota</taxon>
        <taxon>Actinomycetes</taxon>
        <taxon>Micrococcales</taxon>
        <taxon>Intrasporangiaceae</taxon>
        <taxon>Phycicoccus</taxon>
    </lineage>
</organism>
<evidence type="ECO:0000313" key="6">
    <source>
        <dbReference type="Proteomes" id="UP000013167"/>
    </source>
</evidence>
<dbReference type="EMBL" id="CAIZ01000155">
    <property type="protein sequence ID" value="CCH71167.1"/>
    <property type="molecule type" value="Genomic_DNA"/>
</dbReference>
<protein>
    <submittedName>
        <fullName evidence="5">Transcriptional regulator, HxlR family</fullName>
    </submittedName>
</protein>
<feature type="domain" description="HTH hxlR-type" evidence="4">
    <location>
        <begin position="14"/>
        <end position="112"/>
    </location>
</feature>
<dbReference type="InterPro" id="IPR036390">
    <property type="entry name" value="WH_DNA-bd_sf"/>
</dbReference>
<name>N0E2R5_9MICO</name>
<reference evidence="5 6" key="1">
    <citation type="journal article" date="2013" name="ISME J.">
        <title>A metabolic model for members of the genus Tetrasphaera involved in enhanced biological phosphorus removal.</title>
        <authorList>
            <person name="Kristiansen R."/>
            <person name="Nguyen H.T.T."/>
            <person name="Saunders A.M."/>
            <person name="Nielsen J.L."/>
            <person name="Wimmer R."/>
            <person name="Le V.Q."/>
            <person name="McIlroy S.J."/>
            <person name="Petrovski S."/>
            <person name="Seviour R.J."/>
            <person name="Calteau A."/>
            <person name="Nielsen K.L."/>
            <person name="Nielsen P.H."/>
        </authorList>
    </citation>
    <scope>NUCLEOTIDE SEQUENCE [LARGE SCALE GENOMIC DNA]</scope>
    <source>
        <strain evidence="5 6">Lp2</strain>
    </source>
</reference>
<evidence type="ECO:0000313" key="5">
    <source>
        <dbReference type="EMBL" id="CCH71167.1"/>
    </source>
</evidence>
<dbReference type="PANTHER" id="PTHR33204:SF18">
    <property type="entry name" value="TRANSCRIPTIONAL REGULATORY PROTEIN"/>
    <property type="match status" value="1"/>
</dbReference>
<dbReference type="InterPro" id="IPR002577">
    <property type="entry name" value="HTH_HxlR"/>
</dbReference>
<keyword evidence="1" id="KW-0805">Transcription regulation</keyword>
<dbReference type="PANTHER" id="PTHR33204">
    <property type="entry name" value="TRANSCRIPTIONAL REGULATOR, MARR FAMILY"/>
    <property type="match status" value="1"/>
</dbReference>
<dbReference type="OrthoDB" id="9792527at2"/>
<keyword evidence="3" id="KW-0804">Transcription</keyword>
<sequence>MAGRRTYGSYDDGCAAAHALDIIGERWSMSIVRELVLGPKRFVELQRDVAGIGPTILARRLEGLAAKGVLRRNPGGRETGGHVYELTEWGYQLEHVNAALGAWGARSAALPRKAAMTPDTIVLAMRAHLAHASGVRTPRSVLLDIRDTRTPGTSTATYIASLTAQGASIARTDTPTPGGCDAALTCSTEALKNVIIVGADWGRTDDFHVTGDRAAVDDLIEAARFR</sequence>
<dbReference type="AlphaFoldDB" id="N0E2R5"/>
<evidence type="ECO:0000256" key="3">
    <source>
        <dbReference type="ARBA" id="ARBA00023163"/>
    </source>
</evidence>
<dbReference type="InterPro" id="IPR036388">
    <property type="entry name" value="WH-like_DNA-bd_sf"/>
</dbReference>
<gene>
    <name evidence="5" type="ORF">BN10_820003</name>
</gene>
<keyword evidence="6" id="KW-1185">Reference proteome</keyword>
<dbReference type="GO" id="GO:0003677">
    <property type="term" value="F:DNA binding"/>
    <property type="evidence" value="ECO:0007669"/>
    <property type="project" value="UniProtKB-KW"/>
</dbReference>
<evidence type="ECO:0000256" key="2">
    <source>
        <dbReference type="ARBA" id="ARBA00023125"/>
    </source>
</evidence>
<evidence type="ECO:0000259" key="4">
    <source>
        <dbReference type="PROSITE" id="PS51118"/>
    </source>
</evidence>
<dbReference type="HOGENOM" id="CLU_076095_0_1_11"/>
<dbReference type="SUPFAM" id="SSF46785">
    <property type="entry name" value="Winged helix' DNA-binding domain"/>
    <property type="match status" value="1"/>
</dbReference>